<dbReference type="OrthoDB" id="1376646at2"/>
<keyword evidence="2" id="KW-1185">Reference proteome</keyword>
<comment type="caution">
    <text evidence="1">The sequence shown here is derived from an EMBL/GenBank/DDBJ whole genome shotgun (WGS) entry which is preliminary data.</text>
</comment>
<sequence>MKKYYYFEPKSDEEFSINEESSLHLKLNQIIEKLEKQGFGQQIIFDEIEELKNHFNLGKKTWFQLLKGKLIDLTIENALEKTVVQEIYSNLSEGYEHFTKMIS</sequence>
<evidence type="ECO:0000313" key="2">
    <source>
        <dbReference type="Proteomes" id="UP000289734"/>
    </source>
</evidence>
<dbReference type="Proteomes" id="UP000289734">
    <property type="component" value="Unassembled WGS sequence"/>
</dbReference>
<evidence type="ECO:0000313" key="1">
    <source>
        <dbReference type="EMBL" id="RXR33159.1"/>
    </source>
</evidence>
<organism evidence="1 2">
    <name type="scientific">Flavobacterium piscinae</name>
    <dbReference type="NCBI Taxonomy" id="2506424"/>
    <lineage>
        <taxon>Bacteria</taxon>
        <taxon>Pseudomonadati</taxon>
        <taxon>Bacteroidota</taxon>
        <taxon>Flavobacteriia</taxon>
        <taxon>Flavobacteriales</taxon>
        <taxon>Flavobacteriaceae</taxon>
        <taxon>Flavobacterium</taxon>
    </lineage>
</organism>
<reference evidence="2" key="1">
    <citation type="submission" date="2019-01" db="EMBL/GenBank/DDBJ databases">
        <title>Cytophagaceae bacterium strain CAR-16.</title>
        <authorList>
            <person name="Chen W.-M."/>
        </authorList>
    </citation>
    <scope>NUCLEOTIDE SEQUENCE [LARGE SCALE GENOMIC DNA]</scope>
    <source>
        <strain evidence="2">ICH-30</strain>
    </source>
</reference>
<accession>A0A4Q1KUQ9</accession>
<gene>
    <name evidence="1" type="ORF">EQG68_05870</name>
</gene>
<proteinExistence type="predicted"/>
<dbReference type="AlphaFoldDB" id="A0A4Q1KUQ9"/>
<name>A0A4Q1KUQ9_9FLAO</name>
<dbReference type="EMBL" id="SBKQ01000005">
    <property type="protein sequence ID" value="RXR33159.1"/>
    <property type="molecule type" value="Genomic_DNA"/>
</dbReference>
<protein>
    <submittedName>
        <fullName evidence="1">Uncharacterized protein</fullName>
    </submittedName>
</protein>